<dbReference type="VEuPathDB" id="FungiDB:PSTT_09699"/>
<organism evidence="1 2">
    <name type="scientific">Puccinia striiformis</name>
    <dbReference type="NCBI Taxonomy" id="27350"/>
    <lineage>
        <taxon>Eukaryota</taxon>
        <taxon>Fungi</taxon>
        <taxon>Dikarya</taxon>
        <taxon>Basidiomycota</taxon>
        <taxon>Pucciniomycotina</taxon>
        <taxon>Pucciniomycetes</taxon>
        <taxon>Pucciniales</taxon>
        <taxon>Pucciniaceae</taxon>
        <taxon>Puccinia</taxon>
    </lineage>
</organism>
<reference evidence="1" key="1">
    <citation type="submission" date="2017-12" db="EMBL/GenBank/DDBJ databases">
        <title>Gene loss provides genomic basis for host adaptation in cereal stripe rust fungi.</title>
        <authorList>
            <person name="Xia C."/>
        </authorList>
    </citation>
    <scope>NUCLEOTIDE SEQUENCE [LARGE SCALE GENOMIC DNA]</scope>
    <source>
        <strain evidence="1">93-210</strain>
    </source>
</reference>
<evidence type="ECO:0000313" key="1">
    <source>
        <dbReference type="EMBL" id="POW05484.1"/>
    </source>
</evidence>
<dbReference type="EMBL" id="PKSL01000098">
    <property type="protein sequence ID" value="POW05484.1"/>
    <property type="molecule type" value="Genomic_DNA"/>
</dbReference>
<proteinExistence type="predicted"/>
<accession>A0A2S4V7K8</accession>
<name>A0A2S4V7K8_9BASI</name>
<keyword evidence="2" id="KW-1185">Reference proteome</keyword>
<gene>
    <name evidence="1" type="ORF">PSTT_09699</name>
</gene>
<dbReference type="Proteomes" id="UP000239156">
    <property type="component" value="Unassembled WGS sequence"/>
</dbReference>
<evidence type="ECO:0000313" key="2">
    <source>
        <dbReference type="Proteomes" id="UP000239156"/>
    </source>
</evidence>
<sequence length="52" mass="5782">MSTMAVFSITNNRGKFRNSRPAGVQGLSVEVSPDWECGSGLRYIEVQEKYEG</sequence>
<comment type="caution">
    <text evidence="1">The sequence shown here is derived from an EMBL/GenBank/DDBJ whole genome shotgun (WGS) entry which is preliminary data.</text>
</comment>
<protein>
    <submittedName>
        <fullName evidence="1">Uncharacterized protein</fullName>
    </submittedName>
</protein>
<dbReference type="AlphaFoldDB" id="A0A2S4V7K8"/>
<dbReference type="VEuPathDB" id="FungiDB:PSHT_09419"/>